<gene>
    <name evidence="2" type="ORF">SAMN04488109_0796</name>
</gene>
<feature type="chain" id="PRO_5013223100" description="MetA-pathway of phenol degradation" evidence="1">
    <location>
        <begin position="21"/>
        <end position="305"/>
    </location>
</feature>
<evidence type="ECO:0000256" key="1">
    <source>
        <dbReference type="SAM" id="SignalP"/>
    </source>
</evidence>
<protein>
    <recommendedName>
        <fullName evidence="4">MetA-pathway of phenol degradation</fullName>
    </recommendedName>
</protein>
<reference evidence="2 3" key="1">
    <citation type="submission" date="2016-11" db="EMBL/GenBank/DDBJ databases">
        <authorList>
            <person name="Jaros S."/>
            <person name="Januszkiewicz K."/>
            <person name="Wedrychowicz H."/>
        </authorList>
    </citation>
    <scope>NUCLEOTIDE SEQUENCE [LARGE SCALE GENOMIC DNA]</scope>
    <source>
        <strain evidence="2 3">DSM 24574</strain>
    </source>
</reference>
<dbReference type="Proteomes" id="UP000184212">
    <property type="component" value="Unassembled WGS sequence"/>
</dbReference>
<proteinExistence type="predicted"/>
<dbReference type="RefSeq" id="WP_073131262.1">
    <property type="nucleotide sequence ID" value="NZ_FQWQ01000001.1"/>
</dbReference>
<feature type="signal peptide" evidence="1">
    <location>
        <begin position="1"/>
        <end position="20"/>
    </location>
</feature>
<dbReference type="PROSITE" id="PS51257">
    <property type="entry name" value="PROKAR_LIPOPROTEIN"/>
    <property type="match status" value="1"/>
</dbReference>
<evidence type="ECO:0008006" key="4">
    <source>
        <dbReference type="Google" id="ProtNLM"/>
    </source>
</evidence>
<dbReference type="OrthoDB" id="1405967at2"/>
<sequence>MKKKGILTLVSALFLCGAQACSICGCGAGNYYLGIMPQYSKNFIGVRYRTYSFTSHIGEGYNPYEATQETFRSAEIWMRFYVTPRLQIISLVNYNFNRQLDHGVTKDLQGLGDIPIIANYNLVNTNNRPHSDERVLNHNLFAGGGVKLPTGKYQFQDDPTEVANANFQLGTGSVDFLLTTLYTLRYKRLGLSVDATYKMNTRNTNDYRFGNRINGTTSLFYVQQIKSLGLMPNAGVYFEDSGKNQQYGLPIDITGGHAYFASAGVETYYKKLSVGFNYQSPFSQFLADGHSKAHDKMTVHVTFLF</sequence>
<name>A0A1M5KRJ0_9BACT</name>
<dbReference type="EMBL" id="FQWQ01000001">
    <property type="protein sequence ID" value="SHG55300.1"/>
    <property type="molecule type" value="Genomic_DNA"/>
</dbReference>
<accession>A0A1M5KRJ0</accession>
<keyword evidence="1" id="KW-0732">Signal</keyword>
<evidence type="ECO:0000313" key="2">
    <source>
        <dbReference type="EMBL" id="SHG55300.1"/>
    </source>
</evidence>
<dbReference type="AlphaFoldDB" id="A0A1M5KRJ0"/>
<evidence type="ECO:0000313" key="3">
    <source>
        <dbReference type="Proteomes" id="UP000184212"/>
    </source>
</evidence>
<organism evidence="2 3">
    <name type="scientific">Chryseolinea serpens</name>
    <dbReference type="NCBI Taxonomy" id="947013"/>
    <lineage>
        <taxon>Bacteria</taxon>
        <taxon>Pseudomonadati</taxon>
        <taxon>Bacteroidota</taxon>
        <taxon>Cytophagia</taxon>
        <taxon>Cytophagales</taxon>
        <taxon>Fulvivirgaceae</taxon>
        <taxon>Chryseolinea</taxon>
    </lineage>
</organism>
<keyword evidence="3" id="KW-1185">Reference proteome</keyword>
<dbReference type="STRING" id="947013.SAMN04488109_0796"/>